<feature type="transmembrane region" description="Helical" evidence="1">
    <location>
        <begin position="88"/>
        <end position="106"/>
    </location>
</feature>
<reference evidence="2" key="1">
    <citation type="submission" date="2018-05" db="EMBL/GenBank/DDBJ databases">
        <authorList>
            <person name="Lanie J.A."/>
            <person name="Ng W.-L."/>
            <person name="Kazmierczak K.M."/>
            <person name="Andrzejewski T.M."/>
            <person name="Davidsen T.M."/>
            <person name="Wayne K.J."/>
            <person name="Tettelin H."/>
            <person name="Glass J.I."/>
            <person name="Rusch D."/>
            <person name="Podicherti R."/>
            <person name="Tsui H.-C.T."/>
            <person name="Winkler M.E."/>
        </authorList>
    </citation>
    <scope>NUCLEOTIDE SEQUENCE</scope>
</reference>
<proteinExistence type="predicted"/>
<keyword evidence="1" id="KW-0472">Membrane</keyword>
<feature type="non-terminal residue" evidence="2">
    <location>
        <position position="546"/>
    </location>
</feature>
<organism evidence="2">
    <name type="scientific">marine metagenome</name>
    <dbReference type="NCBI Taxonomy" id="408172"/>
    <lineage>
        <taxon>unclassified sequences</taxon>
        <taxon>metagenomes</taxon>
        <taxon>ecological metagenomes</taxon>
    </lineage>
</organism>
<dbReference type="AlphaFoldDB" id="A0A382C8U8"/>
<accession>A0A382C8U8</accession>
<evidence type="ECO:0008006" key="3">
    <source>
        <dbReference type="Google" id="ProtNLM"/>
    </source>
</evidence>
<evidence type="ECO:0000256" key="1">
    <source>
        <dbReference type="SAM" id="Phobius"/>
    </source>
</evidence>
<keyword evidence="1" id="KW-1133">Transmembrane helix</keyword>
<evidence type="ECO:0000313" key="2">
    <source>
        <dbReference type="EMBL" id="SVB22111.1"/>
    </source>
</evidence>
<gene>
    <name evidence="2" type="ORF">METZ01_LOCUS174965</name>
</gene>
<protein>
    <recommendedName>
        <fullName evidence="3">ResB-like domain-containing protein</fullName>
    </recommendedName>
</protein>
<keyword evidence="1" id="KW-0812">Transmembrane</keyword>
<dbReference type="EMBL" id="UINC01033205">
    <property type="protein sequence ID" value="SVB22111.1"/>
    <property type="molecule type" value="Genomic_DNA"/>
</dbReference>
<feature type="transmembrane region" description="Helical" evidence="1">
    <location>
        <begin position="118"/>
        <end position="136"/>
    </location>
</feature>
<sequence length="546" mass="62635">MKKNPIFKFFTSLRLTVVLLAFSLLIIFFGTMAQEPMGLNIAVDRYFKSWFVDQVAMEAGLKKTAQLFGSQWAPVTPEQILGDPGLPVFPGGYLVGTLLLINLLMAHYARFELSAKKAGIFLTHIGIITLLLGQLFTDILQVESFVSMERGDRRNYSVSFDDNELVFMLPVDGGSNRVISVPEQKIKTLYDPPLNLVERILVKLRLSSEVKLKTKKKNQQPAVIEHPFKGFKIEILNYWVNAKPMTAEQLIDLDSQEQLGFRNKVVEQVYLVINTRISRMEEFLRENTNAKRRKELTGLKAIFIEQRVKEVELRQLADLLGRAGEMEMGVYGFEESDSKVIFNDPGVRNLIIKIRGYDDQRTISSLFKVAVKDRLTEGSLHEFNHHADDFLEKIKEYPGGAGENMVKNTRGFSERIKVKAKRHYTDSTQGKLGNFYRFVRPLSPVFDQNDRNLPAALIKVSKGDKELGKWLVTCSSDFQQSLEVDGKTWKIILRPQRNYLDFNLSLVDLKWEKYQGTEIPKNFQSRVIVEDEKESRTVDIYMNNPL</sequence>
<name>A0A382C8U8_9ZZZZ</name>